<sequence length="96" mass="10924">MSCRKHSIQLLLKFLTRSLPDNHALVLFTRERPIWRDFLLHDNVSLCISKKCRVAGVGLIDRYWANGPVRLLLIDGVVRRDVGRCINADVAKLVGT</sequence>
<protein>
    <submittedName>
        <fullName evidence="1">Uncharacterized protein</fullName>
    </submittedName>
</protein>
<reference evidence="1 2" key="1">
    <citation type="submission" date="2018-10" db="EMBL/GenBank/DDBJ databases">
        <title>Proposal of Lysobacter pythonis sp. nov. isolated from royal pythons (Python regius).</title>
        <authorList>
            <person name="Hans-Juergen B."/>
            <person name="Huptas C."/>
            <person name="Sandra B."/>
            <person name="Igor L."/>
            <person name="Joachim S."/>
            <person name="Siegfried S."/>
            <person name="Mareike W."/>
            <person name="Peter K."/>
        </authorList>
    </citation>
    <scope>NUCLEOTIDE SEQUENCE [LARGE SCALE GENOMIC DNA]</scope>
    <source>
        <strain evidence="1 2">4284/11</strain>
    </source>
</reference>
<evidence type="ECO:0000313" key="2">
    <source>
        <dbReference type="Proteomes" id="UP000275012"/>
    </source>
</evidence>
<organism evidence="1 2">
    <name type="scientific">Solilutibacter pythonis</name>
    <dbReference type="NCBI Taxonomy" id="2483112"/>
    <lineage>
        <taxon>Bacteria</taxon>
        <taxon>Pseudomonadati</taxon>
        <taxon>Pseudomonadota</taxon>
        <taxon>Gammaproteobacteria</taxon>
        <taxon>Lysobacterales</taxon>
        <taxon>Lysobacteraceae</taxon>
        <taxon>Solilutibacter</taxon>
    </lineage>
</organism>
<keyword evidence="2" id="KW-1185">Reference proteome</keyword>
<evidence type="ECO:0000313" key="1">
    <source>
        <dbReference type="EMBL" id="RMH94436.1"/>
    </source>
</evidence>
<dbReference type="AlphaFoldDB" id="A0A3M2HXJ2"/>
<dbReference type="EMBL" id="RFLY01000002">
    <property type="protein sequence ID" value="RMH94436.1"/>
    <property type="molecule type" value="Genomic_DNA"/>
</dbReference>
<accession>A0A3M2HXJ2</accession>
<proteinExistence type="predicted"/>
<gene>
    <name evidence="1" type="ORF">EBB59_01740</name>
</gene>
<name>A0A3M2HXJ2_9GAMM</name>
<dbReference type="Proteomes" id="UP000275012">
    <property type="component" value="Unassembled WGS sequence"/>
</dbReference>
<comment type="caution">
    <text evidence="1">The sequence shown here is derived from an EMBL/GenBank/DDBJ whole genome shotgun (WGS) entry which is preliminary data.</text>
</comment>